<proteinExistence type="predicted"/>
<keyword evidence="4 5" id="KW-0472">Membrane</keyword>
<keyword evidence="3 5" id="KW-1133">Transmembrane helix</keyword>
<protein>
    <submittedName>
        <fullName evidence="7">DUF4149 domain-containing protein</fullName>
    </submittedName>
</protein>
<accession>A0A7C2VF65</accession>
<feature type="transmembrane region" description="Helical" evidence="5">
    <location>
        <begin position="68"/>
        <end position="88"/>
    </location>
</feature>
<evidence type="ECO:0000256" key="1">
    <source>
        <dbReference type="ARBA" id="ARBA00004370"/>
    </source>
</evidence>
<gene>
    <name evidence="7" type="ORF">ENO47_07795</name>
</gene>
<dbReference type="InterPro" id="IPR025423">
    <property type="entry name" value="TMEM205-like"/>
</dbReference>
<sequence length="130" mass="14519">MGKFLLFLNSAYLGLGSFFSLFVAPTLFRVLQKEQAGAVVERVFPVYFSIGLVVSFITLILGLKLGRLIALMALLTLLLNAIHIFYILPTAHALKPVDYNAFMKWHGISMGVNLISLFLVLVICITLMRR</sequence>
<reference evidence="7" key="1">
    <citation type="journal article" date="2020" name="mSystems">
        <title>Genome- and Community-Level Interaction Insights into Carbon Utilization and Element Cycling Functions of Hydrothermarchaeota in Hydrothermal Sediment.</title>
        <authorList>
            <person name="Zhou Z."/>
            <person name="Liu Y."/>
            <person name="Xu W."/>
            <person name="Pan J."/>
            <person name="Luo Z.H."/>
            <person name="Li M."/>
        </authorList>
    </citation>
    <scope>NUCLEOTIDE SEQUENCE [LARGE SCALE GENOMIC DNA]</scope>
    <source>
        <strain evidence="7">SpSt-132</strain>
    </source>
</reference>
<organism evidence="7">
    <name type="scientific">Hydrogenobacter sp</name>
    <dbReference type="NCBI Taxonomy" id="2152829"/>
    <lineage>
        <taxon>Bacteria</taxon>
        <taxon>Pseudomonadati</taxon>
        <taxon>Aquificota</taxon>
        <taxon>Aquificia</taxon>
        <taxon>Aquificales</taxon>
        <taxon>Aquificaceae</taxon>
        <taxon>Hydrogenobacter</taxon>
    </lineage>
</organism>
<feature type="transmembrane region" description="Helical" evidence="5">
    <location>
        <begin position="12"/>
        <end position="31"/>
    </location>
</feature>
<comment type="subcellular location">
    <subcellularLocation>
        <location evidence="1">Membrane</location>
    </subcellularLocation>
</comment>
<dbReference type="GO" id="GO:0016020">
    <property type="term" value="C:membrane"/>
    <property type="evidence" value="ECO:0007669"/>
    <property type="project" value="UniProtKB-SubCell"/>
</dbReference>
<evidence type="ECO:0000259" key="6">
    <source>
        <dbReference type="Pfam" id="PF13664"/>
    </source>
</evidence>
<evidence type="ECO:0000313" key="7">
    <source>
        <dbReference type="EMBL" id="HEW46548.1"/>
    </source>
</evidence>
<evidence type="ECO:0000256" key="2">
    <source>
        <dbReference type="ARBA" id="ARBA00022692"/>
    </source>
</evidence>
<evidence type="ECO:0000256" key="3">
    <source>
        <dbReference type="ARBA" id="ARBA00022989"/>
    </source>
</evidence>
<dbReference type="AlphaFoldDB" id="A0A7C2VF65"/>
<name>A0A7C2VF65_9AQUI</name>
<dbReference type="EMBL" id="DSFP01000067">
    <property type="protein sequence ID" value="HEW46548.1"/>
    <property type="molecule type" value="Genomic_DNA"/>
</dbReference>
<feature type="transmembrane region" description="Helical" evidence="5">
    <location>
        <begin position="43"/>
        <end position="61"/>
    </location>
</feature>
<evidence type="ECO:0000256" key="4">
    <source>
        <dbReference type="ARBA" id="ARBA00023136"/>
    </source>
</evidence>
<evidence type="ECO:0000256" key="5">
    <source>
        <dbReference type="SAM" id="Phobius"/>
    </source>
</evidence>
<feature type="transmembrane region" description="Helical" evidence="5">
    <location>
        <begin position="108"/>
        <end position="128"/>
    </location>
</feature>
<keyword evidence="2 5" id="KW-0812">Transmembrane</keyword>
<feature type="domain" description="TMEM205-like" evidence="6">
    <location>
        <begin position="8"/>
        <end position="95"/>
    </location>
</feature>
<comment type="caution">
    <text evidence="7">The sequence shown here is derived from an EMBL/GenBank/DDBJ whole genome shotgun (WGS) entry which is preliminary data.</text>
</comment>
<dbReference type="Pfam" id="PF13664">
    <property type="entry name" value="DUF4149"/>
    <property type="match status" value="1"/>
</dbReference>